<evidence type="ECO:0000256" key="1">
    <source>
        <dbReference type="ARBA" id="ARBA00022729"/>
    </source>
</evidence>
<evidence type="ECO:0000313" key="4">
    <source>
        <dbReference type="Proteomes" id="UP000507470"/>
    </source>
</evidence>
<reference evidence="3 4" key="1">
    <citation type="submission" date="2020-06" db="EMBL/GenBank/DDBJ databases">
        <authorList>
            <person name="Li R."/>
            <person name="Bekaert M."/>
        </authorList>
    </citation>
    <scope>NUCLEOTIDE SEQUENCE [LARGE SCALE GENOMIC DNA]</scope>
    <source>
        <strain evidence="4">wild</strain>
    </source>
</reference>
<organism evidence="3 4">
    <name type="scientific">Mytilus coruscus</name>
    <name type="common">Sea mussel</name>
    <dbReference type="NCBI Taxonomy" id="42192"/>
    <lineage>
        <taxon>Eukaryota</taxon>
        <taxon>Metazoa</taxon>
        <taxon>Spiralia</taxon>
        <taxon>Lophotrochozoa</taxon>
        <taxon>Mollusca</taxon>
        <taxon>Bivalvia</taxon>
        <taxon>Autobranchia</taxon>
        <taxon>Pteriomorphia</taxon>
        <taxon>Mytilida</taxon>
        <taxon>Mytiloidea</taxon>
        <taxon>Mytilidae</taxon>
        <taxon>Mytilinae</taxon>
        <taxon>Mytilus</taxon>
    </lineage>
</organism>
<accession>A0A6J8F0U4</accession>
<dbReference type="Gene3D" id="2.40.40.10">
    <property type="entry name" value="RlpA-like domain"/>
    <property type="match status" value="1"/>
</dbReference>
<keyword evidence="4" id="KW-1185">Reference proteome</keyword>
<dbReference type="OrthoDB" id="406505at2759"/>
<dbReference type="CDD" id="cd22271">
    <property type="entry name" value="DPBB_EXP_N-like"/>
    <property type="match status" value="1"/>
</dbReference>
<dbReference type="Gene3D" id="2.60.40.760">
    <property type="entry name" value="Expansin, cellulose-binding-like domain"/>
    <property type="match status" value="1"/>
</dbReference>
<dbReference type="SUPFAM" id="SSF49590">
    <property type="entry name" value="PHL pollen allergen"/>
    <property type="match status" value="1"/>
</dbReference>
<feature type="chain" id="PRO_5026800545" evidence="2">
    <location>
        <begin position="22"/>
        <end position="254"/>
    </location>
</feature>
<dbReference type="PANTHER" id="PTHR31836:SF21">
    <property type="entry name" value="EXPANSIN-LIKE PROTEIN 7"/>
    <property type="match status" value="1"/>
</dbReference>
<dbReference type="AlphaFoldDB" id="A0A6J8F0U4"/>
<dbReference type="InterPro" id="IPR036908">
    <property type="entry name" value="RlpA-like_sf"/>
</dbReference>
<keyword evidence="1 2" id="KW-0732">Signal</keyword>
<evidence type="ECO:0000256" key="2">
    <source>
        <dbReference type="SAM" id="SignalP"/>
    </source>
</evidence>
<dbReference type="InterPro" id="IPR036749">
    <property type="entry name" value="Expansin_CBD_sf"/>
</dbReference>
<dbReference type="InterPro" id="IPR051477">
    <property type="entry name" value="Expansin_CellWall"/>
</dbReference>
<dbReference type="SUPFAM" id="SSF50685">
    <property type="entry name" value="Barwin-like endoglucanases"/>
    <property type="match status" value="1"/>
</dbReference>
<proteinExistence type="predicted"/>
<sequence length="254" mass="27793">MSIIMDLKIITFMYVISLTSGATHQGILNLYHNKFKGDGTYYGAGEQGTCSYSPPSLPPTVAAGNIKRYIALNKPQFFNSLSCGMCFKVHGSGKGLGSDPIVGDSIVFVKDLCPECLAGSVDLAENGDGRWEVEIQAVQCPVGNTKLEYKFQGSNPWYLKLQVRNARIPVTRLSLWQPKSQRWAAMQHTSDGFWLMGPGPFEKPVHPSVHAPLKMKLTAANGVVIEDQITKMPNEVVIHGTGKQFPQDPSLPQA</sequence>
<feature type="signal peptide" evidence="2">
    <location>
        <begin position="1"/>
        <end position="21"/>
    </location>
</feature>
<dbReference type="PANTHER" id="PTHR31836">
    <property type="match status" value="1"/>
</dbReference>
<dbReference type="EMBL" id="CACVKT020010428">
    <property type="protein sequence ID" value="CAC5426364.1"/>
    <property type="molecule type" value="Genomic_DNA"/>
</dbReference>
<protein>
    <submittedName>
        <fullName evidence="3">ExlX</fullName>
    </submittedName>
</protein>
<gene>
    <name evidence="3" type="ORF">MCOR_58080</name>
</gene>
<evidence type="ECO:0000313" key="3">
    <source>
        <dbReference type="EMBL" id="CAC5426364.1"/>
    </source>
</evidence>
<name>A0A6J8F0U4_MYTCO</name>
<dbReference type="Proteomes" id="UP000507470">
    <property type="component" value="Unassembled WGS sequence"/>
</dbReference>